<dbReference type="VEuPathDB" id="VectorBase:GPAI020081"/>
<evidence type="ECO:0000256" key="1">
    <source>
        <dbReference type="SAM" id="MobiDB-lite"/>
    </source>
</evidence>
<proteinExistence type="predicted"/>
<sequence length="250" mass="27699">MFKHCMFPIPTAFMRLSISYYLLSWVPLSNPSKEFQVTFFPETMNTSHLSLGQKLMALIKIAQGEDRGPKINFIRKLYTATIRPNMHQEQEVVTELVDKGLKLKKDFGQPSLTTAKEASKPKLTAKPDAVPRKRCGNTSEIMKNGKVNKPMVENTMCITIHMAGSAETLAKALGYQPDKANNSIHTVIPEAENMPAGLRPQRSNKELIKKVVIMRATPTITAQRKGSVDTPAAVAICTANTTTTTMPEHC</sequence>
<name>A0A1A9ZNF8_GLOPL</name>
<evidence type="ECO:0000313" key="3">
    <source>
        <dbReference type="Proteomes" id="UP000092445"/>
    </source>
</evidence>
<evidence type="ECO:0000313" key="2">
    <source>
        <dbReference type="EnsemblMetazoa" id="GPAI020081-PA"/>
    </source>
</evidence>
<reference evidence="3" key="1">
    <citation type="submission" date="2014-03" db="EMBL/GenBank/DDBJ databases">
        <authorList>
            <person name="Aksoy S."/>
            <person name="Warren W."/>
            <person name="Wilson R.K."/>
        </authorList>
    </citation>
    <scope>NUCLEOTIDE SEQUENCE [LARGE SCALE GENOMIC DNA]</scope>
    <source>
        <strain evidence="3">IAEA</strain>
    </source>
</reference>
<organism evidence="2 3">
    <name type="scientific">Glossina pallidipes</name>
    <name type="common">Tsetse fly</name>
    <dbReference type="NCBI Taxonomy" id="7398"/>
    <lineage>
        <taxon>Eukaryota</taxon>
        <taxon>Metazoa</taxon>
        <taxon>Ecdysozoa</taxon>
        <taxon>Arthropoda</taxon>
        <taxon>Hexapoda</taxon>
        <taxon>Insecta</taxon>
        <taxon>Pterygota</taxon>
        <taxon>Neoptera</taxon>
        <taxon>Endopterygota</taxon>
        <taxon>Diptera</taxon>
        <taxon>Brachycera</taxon>
        <taxon>Muscomorpha</taxon>
        <taxon>Hippoboscoidea</taxon>
        <taxon>Glossinidae</taxon>
        <taxon>Glossina</taxon>
    </lineage>
</organism>
<reference evidence="2" key="2">
    <citation type="submission" date="2020-05" db="UniProtKB">
        <authorList>
            <consortium name="EnsemblMetazoa"/>
        </authorList>
    </citation>
    <scope>IDENTIFICATION</scope>
    <source>
        <strain evidence="2">IAEA</strain>
    </source>
</reference>
<protein>
    <submittedName>
        <fullName evidence="2">Uncharacterized protein</fullName>
    </submittedName>
</protein>
<keyword evidence="3" id="KW-1185">Reference proteome</keyword>
<dbReference type="Proteomes" id="UP000092445">
    <property type="component" value="Unassembled WGS sequence"/>
</dbReference>
<feature type="region of interest" description="Disordered" evidence="1">
    <location>
        <begin position="112"/>
        <end position="142"/>
    </location>
</feature>
<accession>A0A1A9ZNF8</accession>
<dbReference type="AlphaFoldDB" id="A0A1A9ZNF8"/>
<dbReference type="EnsemblMetazoa" id="GPAI020081-RA">
    <property type="protein sequence ID" value="GPAI020081-PA"/>
    <property type="gene ID" value="GPAI020081"/>
</dbReference>